<dbReference type="Pfam" id="PF07001">
    <property type="entry name" value="BAT2_N"/>
    <property type="match status" value="1"/>
</dbReference>
<evidence type="ECO:0000259" key="3">
    <source>
        <dbReference type="Pfam" id="PF07001"/>
    </source>
</evidence>
<evidence type="ECO:0000313" key="4">
    <source>
        <dbReference type="EMBL" id="KAI5407122.1"/>
    </source>
</evidence>
<feature type="compositionally biased region" description="Basic and acidic residues" evidence="2">
    <location>
        <begin position="1516"/>
        <end position="1528"/>
    </location>
</feature>
<sequence length="1556" mass="170570">MTSSMLSGERRWTSSTRRGGMTVLGKVAVPKPINLPSQRLENHGLDPNVEIVPKGTLGWGSKSSSSASNAWGSSVSPNANVGPSSPSHLSTRPSSGGSGTRPSTSGSDRASELTTGAWGSSSRPSSASGPSASNQTSQTSLRPRSAETRPGSSQLSRFAEHGAENSVAWNAARTTETLGIKQCKNDDFSLSSGDFPTLGSEKDKYAHDVESQDHGSHIRPDSSSGLGKEKNETSTADDVPVHANAMGETVNSWRRDYQAFNEDGMRPGIEKWQGNLQHYPNAGVLPQHFDVWRGAPVNNHQRDIWFRGPPNGPPFATPVAPGGFPIEPFPFYRPQFPHAGLPNPPQIPPPGSGPRGQHNNAEVYRPHMPDGYIPPGMPLRPDFFPGPMAYEGYYGPPMGYYNSNERDVPFMGMATGSPVYNRNSGQNPHEPGNLHGRSGGHDNVVKPLASEPVESSHAPDTVGPYRVLLKQHNKWDGKNEPTNWEDPLTTNASFVNVRDQPAMSVQENDHIRNMEMDLRKKSVHGKEVSSQTSGNQGSTFIKNAKSLESTGSFNEFDHIAARKMDGVASNTLESSSRLPAPKDSTLIQKIEGLNAKARDNSSTKSKEERRNKFHAGNHAENEVSADIVFPETTLATEVKNPTALGVGALGGEDNSESSSLSGTATSRHISHGMQGRGSHRKGRFDTQDADGWRKKSGVIDSSTSSGAQLDASNILVGEHQISVDAYERSGSYNQVRREEESMQILADSADSHVQHAKTKELVKQRTKQLREEEVERPKKQKDKSPVKLDGVNRRTQSVKRSTQKEYDVNSALQNKQEFHSSESATVLGKSGAAASSMPNANDACQISDTNINKVETPPILSSETSLERLKIADKEPVLSHNKSATLFQDVNCGDATNALQVHNNAVSRQKRTGHKHKRNLSLEKTLNVSTTSTAPQVENHTVAYVNVSTGIATATNEVSSALPVNSTSMVESSVNQKRKNGRNSRNKQKVEETLSLASLPSVIPKEAGLPRSSVENKSRVDIELDQGSIQTSSLAKDSNQYSDQRFIENEEPFGRMNSQSKSQHSRRIPRNTQANRQAEKSHGSDVLMWAPVKPPNKIEMLDESSQKTEAIVPAKSDQQVHNLKNKRAEIERYIPKPVAKEMAQQGGLQQIVSSISQAPADDCVGRVDSGPQGPQITQHAISGVGKVGSAMEYKNGDSKQTRAWKGKAHGSWRQRNSTESNDVHDMQDGGNHGSNSYQNIQIPIERQQVQMSETSLRGHSKHANDTSKPDGLNNSDNHDSAVPVSAPIIKDHKAMVRERQVPFRRQKGTGVNHEIDQKKNAGDTRKESFLSSSDHNQQDLNAVSTESQSTGERMSSHWQPKFQASNNQRGNRPKKKESTRTGISFRDGQDKEYSTIVPQPPSQSVSEKGWGDDDWNLETVRESRNAPPKGYPHSNQVAVSSSEQAPTGMDFRHQQRPSSDVRRNGNQNRFGRGHESQGDWKTQDDRHYHNRPANRERQVPNFHNHYEYQNNGPHVGDIKSDNSERPKDGNYQAGGRFRERSQTHSRRGGGGNFSGH</sequence>
<dbReference type="GO" id="GO:0040029">
    <property type="term" value="P:epigenetic regulation of gene expression"/>
    <property type="evidence" value="ECO:0007669"/>
    <property type="project" value="TreeGrafter"/>
</dbReference>
<feature type="region of interest" description="Disordered" evidence="2">
    <location>
        <begin position="1"/>
        <end position="160"/>
    </location>
</feature>
<feature type="region of interest" description="Disordered" evidence="2">
    <location>
        <begin position="572"/>
        <end position="619"/>
    </location>
</feature>
<feature type="compositionally biased region" description="Low complexity" evidence="2">
    <location>
        <begin position="59"/>
        <end position="76"/>
    </location>
</feature>
<feature type="region of interest" description="Disordered" evidence="2">
    <location>
        <begin position="648"/>
        <end position="711"/>
    </location>
</feature>
<feature type="compositionally biased region" description="Low complexity" evidence="2">
    <location>
        <begin position="656"/>
        <end position="666"/>
    </location>
</feature>
<feature type="compositionally biased region" description="Polar residues" evidence="2">
    <location>
        <begin position="1433"/>
        <end position="1445"/>
    </location>
</feature>
<dbReference type="InterPro" id="IPR038808">
    <property type="entry name" value="MOS1-like"/>
</dbReference>
<feature type="region of interest" description="Disordered" evidence="2">
    <location>
        <begin position="207"/>
        <end position="244"/>
    </location>
</feature>
<feature type="region of interest" description="Disordered" evidence="2">
    <location>
        <begin position="422"/>
        <end position="442"/>
    </location>
</feature>
<proteinExistence type="predicted"/>
<feature type="region of interest" description="Disordered" evidence="2">
    <location>
        <begin position="522"/>
        <end position="541"/>
    </location>
</feature>
<feature type="compositionally biased region" description="Polar residues" evidence="2">
    <location>
        <begin position="699"/>
        <end position="711"/>
    </location>
</feature>
<organism evidence="4 5">
    <name type="scientific">Pisum sativum</name>
    <name type="common">Garden pea</name>
    <name type="synonym">Lathyrus oleraceus</name>
    <dbReference type="NCBI Taxonomy" id="3888"/>
    <lineage>
        <taxon>Eukaryota</taxon>
        <taxon>Viridiplantae</taxon>
        <taxon>Streptophyta</taxon>
        <taxon>Embryophyta</taxon>
        <taxon>Tracheophyta</taxon>
        <taxon>Spermatophyta</taxon>
        <taxon>Magnoliopsida</taxon>
        <taxon>eudicotyledons</taxon>
        <taxon>Gunneridae</taxon>
        <taxon>Pentapetalae</taxon>
        <taxon>rosids</taxon>
        <taxon>fabids</taxon>
        <taxon>Fabales</taxon>
        <taxon>Fabaceae</taxon>
        <taxon>Papilionoideae</taxon>
        <taxon>50 kb inversion clade</taxon>
        <taxon>NPAAA clade</taxon>
        <taxon>Hologalegina</taxon>
        <taxon>IRL clade</taxon>
        <taxon>Fabeae</taxon>
        <taxon>Lathyrus</taxon>
    </lineage>
</organism>
<protein>
    <recommendedName>
        <fullName evidence="3">BAT2 N-terminal domain-containing protein</fullName>
    </recommendedName>
</protein>
<feature type="compositionally biased region" description="Polar residues" evidence="2">
    <location>
        <begin position="528"/>
        <end position="541"/>
    </location>
</feature>
<feature type="compositionally biased region" description="Polar residues" evidence="2">
    <location>
        <begin position="963"/>
        <end position="975"/>
    </location>
</feature>
<feature type="region of interest" description="Disordered" evidence="2">
    <location>
        <begin position="1007"/>
        <end position="1089"/>
    </location>
</feature>
<evidence type="ECO:0000256" key="1">
    <source>
        <dbReference type="ARBA" id="ARBA00022553"/>
    </source>
</evidence>
<feature type="region of interest" description="Disordered" evidence="2">
    <location>
        <begin position="1301"/>
        <end position="1556"/>
    </location>
</feature>
<feature type="region of interest" description="Disordered" evidence="2">
    <location>
        <begin position="1191"/>
        <end position="1237"/>
    </location>
</feature>
<name>A0A9D5AD89_PEA</name>
<dbReference type="Gramene" id="Psat05G0339600-T1">
    <property type="protein sequence ID" value="KAI5407122.1"/>
    <property type="gene ID" value="KIW84_053396"/>
</dbReference>
<feature type="domain" description="BAT2 N-terminal" evidence="3">
    <location>
        <begin position="15"/>
        <end position="139"/>
    </location>
</feature>
<keyword evidence="5" id="KW-1185">Reference proteome</keyword>
<feature type="compositionally biased region" description="Basic residues" evidence="2">
    <location>
        <begin position="1202"/>
        <end position="1212"/>
    </location>
</feature>
<feature type="compositionally biased region" description="Low complexity" evidence="2">
    <location>
        <begin position="119"/>
        <end position="133"/>
    </location>
</feature>
<feature type="compositionally biased region" description="Basic and acidic residues" evidence="2">
    <location>
        <begin position="683"/>
        <end position="693"/>
    </location>
</feature>
<feature type="compositionally biased region" description="Polar residues" evidence="2">
    <location>
        <begin position="1329"/>
        <end position="1370"/>
    </location>
</feature>
<feature type="compositionally biased region" description="Basic and acidic residues" evidence="2">
    <location>
        <begin position="207"/>
        <end position="220"/>
    </location>
</feature>
<feature type="region of interest" description="Disordered" evidence="2">
    <location>
        <begin position="963"/>
        <end position="990"/>
    </location>
</feature>
<feature type="region of interest" description="Disordered" evidence="2">
    <location>
        <begin position="748"/>
        <end position="824"/>
    </location>
</feature>
<reference evidence="4 5" key="1">
    <citation type="journal article" date="2022" name="Nat. Genet.">
        <title>Improved pea reference genome and pan-genome highlight genomic features and evolutionary characteristics.</title>
        <authorList>
            <person name="Yang T."/>
            <person name="Liu R."/>
            <person name="Luo Y."/>
            <person name="Hu S."/>
            <person name="Wang D."/>
            <person name="Wang C."/>
            <person name="Pandey M.K."/>
            <person name="Ge S."/>
            <person name="Xu Q."/>
            <person name="Li N."/>
            <person name="Li G."/>
            <person name="Huang Y."/>
            <person name="Saxena R.K."/>
            <person name="Ji Y."/>
            <person name="Li M."/>
            <person name="Yan X."/>
            <person name="He Y."/>
            <person name="Liu Y."/>
            <person name="Wang X."/>
            <person name="Xiang C."/>
            <person name="Varshney R.K."/>
            <person name="Ding H."/>
            <person name="Gao S."/>
            <person name="Zong X."/>
        </authorList>
    </citation>
    <scope>NUCLEOTIDE SEQUENCE [LARGE SCALE GENOMIC DNA]</scope>
    <source>
        <strain evidence="4 5">cv. Zhongwan 6</strain>
    </source>
</reference>
<feature type="compositionally biased region" description="Basic and acidic residues" evidence="2">
    <location>
        <begin position="1313"/>
        <end position="1328"/>
    </location>
</feature>
<dbReference type="InterPro" id="IPR009738">
    <property type="entry name" value="BAT2_N"/>
</dbReference>
<feature type="compositionally biased region" description="Basic and acidic residues" evidence="2">
    <location>
        <begin position="1472"/>
        <end position="1498"/>
    </location>
</feature>
<dbReference type="Proteomes" id="UP001058974">
    <property type="component" value="Chromosome 5"/>
</dbReference>
<keyword evidence="1" id="KW-0597">Phosphoprotein</keyword>
<feature type="compositionally biased region" description="Polar residues" evidence="2">
    <location>
        <begin position="1027"/>
        <end position="1043"/>
    </location>
</feature>
<feature type="compositionally biased region" description="Low complexity" evidence="2">
    <location>
        <begin position="83"/>
        <end position="107"/>
    </location>
</feature>
<feature type="compositionally biased region" description="Basic residues" evidence="2">
    <location>
        <begin position="976"/>
        <end position="987"/>
    </location>
</feature>
<evidence type="ECO:0000313" key="5">
    <source>
        <dbReference type="Proteomes" id="UP001058974"/>
    </source>
</evidence>
<dbReference type="PANTHER" id="PTHR34805">
    <property type="entry name" value="PROTEIN MODIFIER OF SNC1 1"/>
    <property type="match status" value="1"/>
</dbReference>
<accession>A0A9D5AD89</accession>
<feature type="compositionally biased region" description="Basic and acidic residues" evidence="2">
    <location>
        <begin position="749"/>
        <end position="792"/>
    </location>
</feature>
<dbReference type="PANTHER" id="PTHR34805:SF1">
    <property type="entry name" value="PROTEIN MODIFIER OF SNC1 1"/>
    <property type="match status" value="1"/>
</dbReference>
<evidence type="ECO:0000256" key="2">
    <source>
        <dbReference type="SAM" id="MobiDB-lite"/>
    </source>
</evidence>
<dbReference type="EMBL" id="JAMSHJ010000005">
    <property type="protein sequence ID" value="KAI5407122.1"/>
    <property type="molecule type" value="Genomic_DNA"/>
</dbReference>
<feature type="compositionally biased region" description="Basic and acidic residues" evidence="2">
    <location>
        <begin position="596"/>
        <end position="610"/>
    </location>
</feature>
<comment type="caution">
    <text evidence="4">The sequence shown here is derived from an EMBL/GenBank/DDBJ whole genome shotgun (WGS) entry which is preliminary data.</text>
</comment>
<feature type="region of interest" description="Disordered" evidence="2">
    <location>
        <begin position="1249"/>
        <end position="1287"/>
    </location>
</feature>
<dbReference type="OrthoDB" id="1939715at2759"/>
<gene>
    <name evidence="4" type="ORF">KIW84_053396</name>
</gene>